<accession>A0A2P5I9P5</accession>
<dbReference type="STRING" id="158607.A0A2P5I9P5"/>
<feature type="coiled-coil region" evidence="1">
    <location>
        <begin position="611"/>
        <end position="699"/>
    </location>
</feature>
<dbReference type="Proteomes" id="UP000094444">
    <property type="component" value="Unassembled WGS sequence"/>
</dbReference>
<evidence type="ECO:0000313" key="2">
    <source>
        <dbReference type="EMBL" id="POS79217.1"/>
    </source>
</evidence>
<dbReference type="AlphaFoldDB" id="A0A2P5I9P5"/>
<dbReference type="OrthoDB" id="5214100at2759"/>
<keyword evidence="1" id="KW-0175">Coiled coil</keyword>
<reference evidence="2" key="1">
    <citation type="submission" date="2017-09" db="EMBL/GenBank/DDBJ databases">
        <title>Polyketide synthases of a Diaporthe helianthi virulent isolate.</title>
        <authorList>
            <person name="Baroncelli R."/>
        </authorList>
    </citation>
    <scope>NUCLEOTIDE SEQUENCE [LARGE SCALE GENOMIC DNA]</scope>
    <source>
        <strain evidence="2">7/96</strain>
    </source>
</reference>
<dbReference type="EMBL" id="MAVT02000129">
    <property type="protein sequence ID" value="POS79217.1"/>
    <property type="molecule type" value="Genomic_DNA"/>
</dbReference>
<organism evidence="2 3">
    <name type="scientific">Diaporthe helianthi</name>
    <dbReference type="NCBI Taxonomy" id="158607"/>
    <lineage>
        <taxon>Eukaryota</taxon>
        <taxon>Fungi</taxon>
        <taxon>Dikarya</taxon>
        <taxon>Ascomycota</taxon>
        <taxon>Pezizomycotina</taxon>
        <taxon>Sordariomycetes</taxon>
        <taxon>Sordariomycetidae</taxon>
        <taxon>Diaporthales</taxon>
        <taxon>Diaporthaceae</taxon>
        <taxon>Diaporthe</taxon>
    </lineage>
</organism>
<feature type="coiled-coil region" evidence="1">
    <location>
        <begin position="290"/>
        <end position="317"/>
    </location>
</feature>
<proteinExistence type="predicted"/>
<gene>
    <name evidence="2" type="ORF">DHEL01_v202375</name>
</gene>
<protein>
    <submittedName>
        <fullName evidence="2">Uncharacterized protein</fullName>
    </submittedName>
</protein>
<name>A0A2P5I9P5_DIAHE</name>
<comment type="caution">
    <text evidence="2">The sequence shown here is derived from an EMBL/GenBank/DDBJ whole genome shotgun (WGS) entry which is preliminary data.</text>
</comment>
<keyword evidence="3" id="KW-1185">Reference proteome</keyword>
<sequence>MANHFAAASPTVLAAKGQPIFLPGFDRVTQLGMEFNTLTFASAWLRKTYTSDHARSIQVCLAAEDHYRRERLLQEVRYGNNITLLFKACYEFREFRMSDDLWKAVGRVYGVTPEVVRSVVDLYVKAREIFLRNYQPDRGTPSLRTTATHWADKWIMFIDGRDGRRPPAIYDDVFAGVNVFFRQEEQATNGDLARILSTARHVGAPMGPHALRKRSLSPCPLESSPVAKKRIASTSTDGTGTQATSVSFGSKNEYQSDQKHADEPYFQLKIRGIHNSPPCKDSDYSLADDYEALVRSNIELQARVESLEKERLESTKAQNDRDHAIRTLQAKFMAFEKVSAAAHTQKSVNNEVVREMQDVTRKLGAQTEKLQKIEKELKNRDQAAHTMQTTISSLQEDLARREKDLEAQKKDFSEMLTRVMSLEAKNVFLNNLHKTVRDLRAELACEVQKDRASALSLDSANEQKKQDAKLKATEEALEKQGQTIERAMDRVLALEDQALKSDARIEPLRKQPDLTKDIPRLWVKMSAMNQTQVDNIKKLDANIQTLRAGLEQTRAEIGLLSKRLVTGLGDLPTIQKTVSETQTKITNIEQHRTEISKRLDDVEVSQKLVALQDHSARIDELSQSIETLNNLSVSLANADDVRLAALRAELDAFYQKQAEASQQQAKQAADTDDTIRKVIEQLEQRLDRIDRELESYMVESRGKFDQLVEGDAAFGRHVERAAKESSNVAAVVDSLCQRVGIMENGFVVMRDVMRARRR</sequence>
<evidence type="ECO:0000256" key="1">
    <source>
        <dbReference type="SAM" id="Coils"/>
    </source>
</evidence>
<evidence type="ECO:0000313" key="3">
    <source>
        <dbReference type="Proteomes" id="UP000094444"/>
    </source>
</evidence>
<feature type="coiled-coil region" evidence="1">
    <location>
        <begin position="356"/>
        <end position="497"/>
    </location>
</feature>
<dbReference type="InParanoid" id="A0A2P5I9P5"/>